<dbReference type="Proteomes" id="UP001139264">
    <property type="component" value="Unassembled WGS sequence"/>
</dbReference>
<dbReference type="EMBL" id="JAJFZP010000006">
    <property type="protein sequence ID" value="MCC3269390.1"/>
    <property type="molecule type" value="Genomic_DNA"/>
</dbReference>
<proteinExistence type="predicted"/>
<accession>A0A9X1M1T6</accession>
<evidence type="ECO:0000313" key="1">
    <source>
        <dbReference type="EMBL" id="MCC3269390.1"/>
    </source>
</evidence>
<dbReference type="AlphaFoldDB" id="A0A9X1M1T6"/>
<dbReference type="RefSeq" id="WP_227907822.1">
    <property type="nucleotide sequence ID" value="NZ_CP095461.1"/>
</dbReference>
<sequence length="81" mass="8833">MATRDDLISDGTSRDPAVGLRAVAALRRLVEQLEDLQVENARRLGWSWAEIAAVVGVSKQAVHKKHAGRLGRSKDRGDSDV</sequence>
<name>A0A9X1M1T6_9MICC</name>
<reference evidence="1" key="1">
    <citation type="submission" date="2021-10" db="EMBL/GenBank/DDBJ databases">
        <title>Novel species in genus Arthrobacter.</title>
        <authorList>
            <person name="Liu Y."/>
        </authorList>
    </citation>
    <scope>NUCLEOTIDE SEQUENCE</scope>
    <source>
        <strain evidence="1">Zg-Y809</strain>
    </source>
</reference>
<comment type="caution">
    <text evidence="1">The sequence shown here is derived from an EMBL/GenBank/DDBJ whole genome shotgun (WGS) entry which is preliminary data.</text>
</comment>
<protein>
    <recommendedName>
        <fullName evidence="3">RNA polymerase subunit sigma-70</fullName>
    </recommendedName>
</protein>
<organism evidence="1 2">
    <name type="scientific">Arthrobacter gengyunqii</name>
    <dbReference type="NCBI Taxonomy" id="2886940"/>
    <lineage>
        <taxon>Bacteria</taxon>
        <taxon>Bacillati</taxon>
        <taxon>Actinomycetota</taxon>
        <taxon>Actinomycetes</taxon>
        <taxon>Micrococcales</taxon>
        <taxon>Micrococcaceae</taxon>
        <taxon>Arthrobacter</taxon>
    </lineage>
</organism>
<evidence type="ECO:0000313" key="2">
    <source>
        <dbReference type="Proteomes" id="UP001139264"/>
    </source>
</evidence>
<gene>
    <name evidence="1" type="ORF">LJ751_08430</name>
</gene>
<evidence type="ECO:0008006" key="3">
    <source>
        <dbReference type="Google" id="ProtNLM"/>
    </source>
</evidence>